<dbReference type="GO" id="GO:0006508">
    <property type="term" value="P:proteolysis"/>
    <property type="evidence" value="ECO:0007669"/>
    <property type="project" value="UniProtKB-KW"/>
</dbReference>
<protein>
    <recommendedName>
        <fullName evidence="4">Ubiquitin-like protease family profile domain-containing protein</fullName>
    </recommendedName>
</protein>
<dbReference type="PANTHER" id="PTHR46468:SF1">
    <property type="entry name" value="SENTRIN-SPECIFIC PROTEASE 8"/>
    <property type="match status" value="1"/>
</dbReference>
<gene>
    <name evidence="5" type="ORF">MPLDJ20_130096</name>
</gene>
<evidence type="ECO:0000313" key="5">
    <source>
        <dbReference type="EMBL" id="CDX30625.1"/>
    </source>
</evidence>
<dbReference type="GO" id="GO:0000338">
    <property type="term" value="P:protein deneddylation"/>
    <property type="evidence" value="ECO:0007669"/>
    <property type="project" value="TreeGrafter"/>
</dbReference>
<dbReference type="Pfam" id="PF02902">
    <property type="entry name" value="Peptidase_C48"/>
    <property type="match status" value="1"/>
</dbReference>
<dbReference type="Proteomes" id="UP000046373">
    <property type="component" value="Unassembled WGS sequence"/>
</dbReference>
<dbReference type="InterPro" id="IPR044613">
    <property type="entry name" value="Nep1/2-like"/>
</dbReference>
<keyword evidence="3" id="KW-0788">Thiol protease</keyword>
<keyword evidence="2" id="KW-0378">Hydrolase</keyword>
<dbReference type="SUPFAM" id="SSF54001">
    <property type="entry name" value="Cysteine proteinases"/>
    <property type="match status" value="1"/>
</dbReference>
<dbReference type="InterPro" id="IPR038765">
    <property type="entry name" value="Papain-like_cys_pep_sf"/>
</dbReference>
<dbReference type="EMBL" id="CCNB01000005">
    <property type="protein sequence ID" value="CDX30625.1"/>
    <property type="molecule type" value="Genomic_DNA"/>
</dbReference>
<evidence type="ECO:0000256" key="1">
    <source>
        <dbReference type="ARBA" id="ARBA00022670"/>
    </source>
</evidence>
<keyword evidence="1" id="KW-0645">Protease</keyword>
<evidence type="ECO:0000313" key="6">
    <source>
        <dbReference type="Proteomes" id="UP000046373"/>
    </source>
</evidence>
<name>A0A090GGM6_MESPL</name>
<dbReference type="AlphaFoldDB" id="A0A090GGM6"/>
<reference evidence="5 6" key="1">
    <citation type="submission" date="2014-08" db="EMBL/GenBank/DDBJ databases">
        <authorList>
            <person name="Moulin Lionel"/>
        </authorList>
    </citation>
    <scope>NUCLEOTIDE SEQUENCE [LARGE SCALE GENOMIC DNA]</scope>
</reference>
<evidence type="ECO:0000259" key="4">
    <source>
        <dbReference type="PROSITE" id="PS50600"/>
    </source>
</evidence>
<dbReference type="GO" id="GO:0008234">
    <property type="term" value="F:cysteine-type peptidase activity"/>
    <property type="evidence" value="ECO:0007669"/>
    <property type="project" value="UniProtKB-KW"/>
</dbReference>
<organism evidence="5 6">
    <name type="scientific">Mesorhizobium plurifarium</name>
    <dbReference type="NCBI Taxonomy" id="69974"/>
    <lineage>
        <taxon>Bacteria</taxon>
        <taxon>Pseudomonadati</taxon>
        <taxon>Pseudomonadota</taxon>
        <taxon>Alphaproteobacteria</taxon>
        <taxon>Hyphomicrobiales</taxon>
        <taxon>Phyllobacteriaceae</taxon>
        <taxon>Mesorhizobium</taxon>
    </lineage>
</organism>
<evidence type="ECO:0000256" key="3">
    <source>
        <dbReference type="ARBA" id="ARBA00022807"/>
    </source>
</evidence>
<dbReference type="PROSITE" id="PS50600">
    <property type="entry name" value="ULP_PROTEASE"/>
    <property type="match status" value="1"/>
</dbReference>
<feature type="domain" description="Ubiquitin-like protease family profile" evidence="4">
    <location>
        <begin position="1"/>
        <end position="81"/>
    </location>
</feature>
<dbReference type="GO" id="GO:0019784">
    <property type="term" value="F:deNEDDylase activity"/>
    <property type="evidence" value="ECO:0007669"/>
    <property type="project" value="InterPro"/>
</dbReference>
<dbReference type="Gene3D" id="3.40.395.10">
    <property type="entry name" value="Adenoviral Proteinase, Chain A"/>
    <property type="match status" value="1"/>
</dbReference>
<dbReference type="PANTHER" id="PTHR46468">
    <property type="entry name" value="SENTRIN-SPECIFIC PROTEASE 8"/>
    <property type="match status" value="1"/>
</dbReference>
<dbReference type="InterPro" id="IPR003653">
    <property type="entry name" value="Peptidase_C48_C"/>
</dbReference>
<evidence type="ECO:0000256" key="2">
    <source>
        <dbReference type="ARBA" id="ARBA00022801"/>
    </source>
</evidence>
<proteinExistence type="predicted"/>
<sequence length="112" mass="12530">MSNASATDPERRGTHWSLLLVDRRERERPVAYHYDSYGDQNGALAQGLAERLGARSQPVRMAQQANQFDCGVFVLDGTRALVRQLGQGRHPAVPHLDNLVVGRQALQTRLLR</sequence>
<accession>A0A090GGM6</accession>